<gene>
    <name evidence="5" type="ORF">Lalb_Chr15g0090081</name>
</gene>
<dbReference type="EMBL" id="WOCE01000015">
    <property type="protein sequence ID" value="KAE9599305.1"/>
    <property type="molecule type" value="Genomic_DNA"/>
</dbReference>
<evidence type="ECO:0000256" key="4">
    <source>
        <dbReference type="ARBA" id="ARBA00022927"/>
    </source>
</evidence>
<protein>
    <submittedName>
        <fullName evidence="5">Putative vacuolar protein sorting-associated, VPS28</fullName>
    </submittedName>
</protein>
<dbReference type="InterPro" id="IPR007143">
    <property type="entry name" value="Vps28"/>
</dbReference>
<organism evidence="5 6">
    <name type="scientific">Lupinus albus</name>
    <name type="common">White lupine</name>
    <name type="synonym">Lupinus termis</name>
    <dbReference type="NCBI Taxonomy" id="3870"/>
    <lineage>
        <taxon>Eukaryota</taxon>
        <taxon>Viridiplantae</taxon>
        <taxon>Streptophyta</taxon>
        <taxon>Embryophyta</taxon>
        <taxon>Tracheophyta</taxon>
        <taxon>Spermatophyta</taxon>
        <taxon>Magnoliopsida</taxon>
        <taxon>eudicotyledons</taxon>
        <taxon>Gunneridae</taxon>
        <taxon>Pentapetalae</taxon>
        <taxon>rosids</taxon>
        <taxon>fabids</taxon>
        <taxon>Fabales</taxon>
        <taxon>Fabaceae</taxon>
        <taxon>Papilionoideae</taxon>
        <taxon>50 kb inversion clade</taxon>
        <taxon>genistoids sensu lato</taxon>
        <taxon>core genistoids</taxon>
        <taxon>Genisteae</taxon>
        <taxon>Lupinus</taxon>
    </lineage>
</organism>
<evidence type="ECO:0000256" key="1">
    <source>
        <dbReference type="ARBA" id="ARBA00004177"/>
    </source>
</evidence>
<accession>A0A6A4P8I1</accession>
<reference evidence="6" key="1">
    <citation type="journal article" date="2020" name="Nat. Commun.">
        <title>Genome sequence of the cluster root forming white lupin.</title>
        <authorList>
            <person name="Hufnagel B."/>
            <person name="Marques A."/>
            <person name="Soriano A."/>
            <person name="Marques L."/>
            <person name="Divol F."/>
            <person name="Doumas P."/>
            <person name="Sallet E."/>
            <person name="Mancinotti D."/>
            <person name="Carrere S."/>
            <person name="Marande W."/>
            <person name="Arribat S."/>
            <person name="Keller J."/>
            <person name="Huneau C."/>
            <person name="Blein T."/>
            <person name="Aime D."/>
            <person name="Laguerre M."/>
            <person name="Taylor J."/>
            <person name="Schubert V."/>
            <person name="Nelson M."/>
            <person name="Geu-Flores F."/>
            <person name="Crespi M."/>
            <person name="Gallardo-Guerrero K."/>
            <person name="Delaux P.-M."/>
            <person name="Salse J."/>
            <person name="Berges H."/>
            <person name="Guyot R."/>
            <person name="Gouzy J."/>
            <person name="Peret B."/>
        </authorList>
    </citation>
    <scope>NUCLEOTIDE SEQUENCE [LARGE SCALE GENOMIC DNA]</scope>
    <source>
        <strain evidence="6">cv. Amiga</strain>
    </source>
</reference>
<comment type="caution">
    <text evidence="5">The sequence shown here is derived from an EMBL/GenBank/DDBJ whole genome shotgun (WGS) entry which is preliminary data.</text>
</comment>
<dbReference type="AlphaFoldDB" id="A0A6A4P8I1"/>
<comment type="subcellular location">
    <subcellularLocation>
        <location evidence="1">Endosome</location>
    </subcellularLocation>
</comment>
<evidence type="ECO:0000313" key="6">
    <source>
        <dbReference type="Proteomes" id="UP000447434"/>
    </source>
</evidence>
<evidence type="ECO:0000256" key="3">
    <source>
        <dbReference type="ARBA" id="ARBA00022753"/>
    </source>
</evidence>
<dbReference type="Gene3D" id="1.20.1440.200">
    <property type="match status" value="1"/>
</dbReference>
<dbReference type="SUPFAM" id="SSF140111">
    <property type="entry name" value="Endosomal sorting complex assembly domain"/>
    <property type="match status" value="1"/>
</dbReference>
<dbReference type="Proteomes" id="UP000447434">
    <property type="component" value="Chromosome 15"/>
</dbReference>
<keyword evidence="2" id="KW-0813">Transport</keyword>
<keyword evidence="3" id="KW-0967">Endosome</keyword>
<sequence length="96" mass="11220">MEFEKTYVRNIISPFEYDEFYCNNFIVHFKTLASTVNKDVVPSIEHFAETYKMVAVDHFHPLKEGIVSLLMMNAGDEFDIESSYNSYMFSLPNDDT</sequence>
<dbReference type="GO" id="GO:0015031">
    <property type="term" value="P:protein transport"/>
    <property type="evidence" value="ECO:0007669"/>
    <property type="project" value="UniProtKB-KW"/>
</dbReference>
<proteinExistence type="predicted"/>
<dbReference type="OrthoDB" id="2671at2759"/>
<evidence type="ECO:0000313" key="5">
    <source>
        <dbReference type="EMBL" id="KAE9599305.1"/>
    </source>
</evidence>
<dbReference type="GO" id="GO:0000813">
    <property type="term" value="C:ESCRT I complex"/>
    <property type="evidence" value="ECO:0007669"/>
    <property type="project" value="InterPro"/>
</dbReference>
<keyword evidence="6" id="KW-1185">Reference proteome</keyword>
<dbReference type="Pfam" id="PF03997">
    <property type="entry name" value="VPS28"/>
    <property type="match status" value="1"/>
</dbReference>
<dbReference type="GO" id="GO:0032509">
    <property type="term" value="P:endosome transport via multivesicular body sorting pathway"/>
    <property type="evidence" value="ECO:0007669"/>
    <property type="project" value="InterPro"/>
</dbReference>
<keyword evidence="4" id="KW-0653">Protein transport</keyword>
<name>A0A6A4P8I1_LUPAL</name>
<evidence type="ECO:0000256" key="2">
    <source>
        <dbReference type="ARBA" id="ARBA00022448"/>
    </source>
</evidence>
<dbReference type="InterPro" id="IPR038358">
    <property type="entry name" value="VPS28_N_sf"/>
</dbReference>
<dbReference type="InterPro" id="IPR037202">
    <property type="entry name" value="ESCRT_assembly_dom"/>
</dbReference>